<evidence type="ECO:0008006" key="3">
    <source>
        <dbReference type="Google" id="ProtNLM"/>
    </source>
</evidence>
<sequence length="170" mass="18458">MKKLIFGLMIVMGLCSCTSQEPDRYTGQSLEFELFKSSEFDYNGTLLVRELTSGDLEFVIQLEGAKSSSSISFPSHLHFGGYDEAEALIAQLLTPVSGSDLKSVTVLNLLSDGSKLTFDKMKNFDGHVKIHLANDGPDYSVILVAGNVGANFNAESAFDPSKITVCSKNF</sequence>
<keyword evidence="2" id="KW-1185">Reference proteome</keyword>
<dbReference type="EMBL" id="FMXE01000003">
    <property type="protein sequence ID" value="SDA43518.1"/>
    <property type="molecule type" value="Genomic_DNA"/>
</dbReference>
<gene>
    <name evidence="1" type="ORF">SAMN03080617_00437</name>
</gene>
<dbReference type="Proteomes" id="UP000198756">
    <property type="component" value="Unassembled WGS sequence"/>
</dbReference>
<dbReference type="OrthoDB" id="1451403at2"/>
<accession>A0A1G5VCX5</accession>
<name>A0A1G5VCX5_9BACT</name>
<reference evidence="2" key="1">
    <citation type="submission" date="2016-10" db="EMBL/GenBank/DDBJ databases">
        <authorList>
            <person name="Varghese N."/>
            <person name="Submissions S."/>
        </authorList>
    </citation>
    <scope>NUCLEOTIDE SEQUENCE [LARGE SCALE GENOMIC DNA]</scope>
    <source>
        <strain evidence="2">DSM 22703</strain>
    </source>
</reference>
<evidence type="ECO:0000313" key="1">
    <source>
        <dbReference type="EMBL" id="SDA43518.1"/>
    </source>
</evidence>
<protein>
    <recommendedName>
        <fullName evidence="3">Lipoprotein</fullName>
    </recommendedName>
</protein>
<dbReference type="STRING" id="279824.SAMN03080617_00437"/>
<evidence type="ECO:0000313" key="2">
    <source>
        <dbReference type="Proteomes" id="UP000198756"/>
    </source>
</evidence>
<organism evidence="1 2">
    <name type="scientific">Algoriphagus alkaliphilus</name>
    <dbReference type="NCBI Taxonomy" id="279824"/>
    <lineage>
        <taxon>Bacteria</taxon>
        <taxon>Pseudomonadati</taxon>
        <taxon>Bacteroidota</taxon>
        <taxon>Cytophagia</taxon>
        <taxon>Cytophagales</taxon>
        <taxon>Cyclobacteriaceae</taxon>
        <taxon>Algoriphagus</taxon>
    </lineage>
</organism>
<dbReference type="AlphaFoldDB" id="A0A1G5VCX5"/>
<proteinExistence type="predicted"/>
<dbReference type="PROSITE" id="PS51257">
    <property type="entry name" value="PROKAR_LIPOPROTEIN"/>
    <property type="match status" value="1"/>
</dbReference>
<dbReference type="RefSeq" id="WP_092728318.1">
    <property type="nucleotide sequence ID" value="NZ_FMXE01000003.1"/>
</dbReference>